<keyword evidence="2" id="KW-1185">Reference proteome</keyword>
<name>A0ACC1NKY0_9PEZI</name>
<protein>
    <submittedName>
        <fullName evidence="1">Uncharacterized protein</fullName>
    </submittedName>
</protein>
<gene>
    <name evidence="1" type="ORF">NUW58_g7077</name>
</gene>
<accession>A0ACC1NKY0</accession>
<comment type="caution">
    <text evidence="1">The sequence shown here is derived from an EMBL/GenBank/DDBJ whole genome shotgun (WGS) entry which is preliminary data.</text>
</comment>
<evidence type="ECO:0000313" key="1">
    <source>
        <dbReference type="EMBL" id="KAJ2979932.1"/>
    </source>
</evidence>
<organism evidence="1 2">
    <name type="scientific">Xylaria curta</name>
    <dbReference type="NCBI Taxonomy" id="42375"/>
    <lineage>
        <taxon>Eukaryota</taxon>
        <taxon>Fungi</taxon>
        <taxon>Dikarya</taxon>
        <taxon>Ascomycota</taxon>
        <taxon>Pezizomycotina</taxon>
        <taxon>Sordariomycetes</taxon>
        <taxon>Xylariomycetidae</taxon>
        <taxon>Xylariales</taxon>
        <taxon>Xylariaceae</taxon>
        <taxon>Xylaria</taxon>
    </lineage>
</organism>
<dbReference type="Proteomes" id="UP001143856">
    <property type="component" value="Unassembled WGS sequence"/>
</dbReference>
<sequence>MSRSTATNPSEAALSKETQLYLPIRSTYHGRSSAQPATLTRQQQNEIEHSNFEHIKLTLWNLPEFHLMTYDNRAQVRCISLSLQLEGDSGHLWENSPYNKRSPRTTDNCIVTTAIHDLFWMLRSWEPQGQLNLEIEIHSASRKSLDSSETALAPVDRVILGNDAHIYFNEAYEKYWWQTLPEAPAVTSLLLKVRHNRTWKPATLDNLVSRLPNLEEFRYEDMPQDPAADAIPIHHNPSFSAKRWSRALVYYKRTREQYFSTPSTIHYEATEFDPLRRPTAHD</sequence>
<proteinExistence type="predicted"/>
<dbReference type="EMBL" id="JAPDGR010001749">
    <property type="protein sequence ID" value="KAJ2979932.1"/>
    <property type="molecule type" value="Genomic_DNA"/>
</dbReference>
<evidence type="ECO:0000313" key="2">
    <source>
        <dbReference type="Proteomes" id="UP001143856"/>
    </source>
</evidence>
<reference evidence="1" key="1">
    <citation type="submission" date="2022-10" db="EMBL/GenBank/DDBJ databases">
        <title>Genome Sequence of Xylaria curta.</title>
        <authorList>
            <person name="Buettner E."/>
        </authorList>
    </citation>
    <scope>NUCLEOTIDE SEQUENCE</scope>
    <source>
        <strain evidence="1">Babe10</strain>
    </source>
</reference>